<gene>
    <name evidence="1" type="ORF">FWK35_00026669</name>
</gene>
<reference evidence="1 2" key="1">
    <citation type="submission" date="2019-08" db="EMBL/GenBank/DDBJ databases">
        <title>Whole genome of Aphis craccivora.</title>
        <authorList>
            <person name="Voronova N.V."/>
            <person name="Shulinski R.S."/>
            <person name="Bandarenka Y.V."/>
            <person name="Zhorov D.G."/>
            <person name="Warner D."/>
        </authorList>
    </citation>
    <scope>NUCLEOTIDE SEQUENCE [LARGE SCALE GENOMIC DNA]</scope>
    <source>
        <strain evidence="1">180601</strain>
        <tissue evidence="1">Whole Body</tissue>
    </source>
</reference>
<dbReference type="PANTHER" id="PTHR45749">
    <property type="match status" value="1"/>
</dbReference>
<feature type="non-terminal residue" evidence="1">
    <location>
        <position position="117"/>
    </location>
</feature>
<accession>A0A6G0VYU4</accession>
<comment type="caution">
    <text evidence="1">The sequence shown here is derived from an EMBL/GenBank/DDBJ whole genome shotgun (WGS) entry which is preliminary data.</text>
</comment>
<sequence>LSEILKKRNSSKSHLIFVSKLALMYYHNCFLLIKKKLILYLSHDEETDSLNQGNCKELTKIFVKSVPGFQNIHNQHVNYTSWKIQDEIIQLCSDEINEIIVNEVSSVRFFVLMCDES</sequence>
<name>A0A6G0VYU4_APHCR</name>
<dbReference type="PANTHER" id="PTHR45749:SF21">
    <property type="entry name" value="DUF4371 DOMAIN-CONTAINING PROTEIN"/>
    <property type="match status" value="1"/>
</dbReference>
<dbReference type="EMBL" id="VUJU01010359">
    <property type="protein sequence ID" value="KAF0714631.1"/>
    <property type="molecule type" value="Genomic_DNA"/>
</dbReference>
<evidence type="ECO:0000313" key="1">
    <source>
        <dbReference type="EMBL" id="KAF0714631.1"/>
    </source>
</evidence>
<keyword evidence="2" id="KW-1185">Reference proteome</keyword>
<organism evidence="1 2">
    <name type="scientific">Aphis craccivora</name>
    <name type="common">Cowpea aphid</name>
    <dbReference type="NCBI Taxonomy" id="307492"/>
    <lineage>
        <taxon>Eukaryota</taxon>
        <taxon>Metazoa</taxon>
        <taxon>Ecdysozoa</taxon>
        <taxon>Arthropoda</taxon>
        <taxon>Hexapoda</taxon>
        <taxon>Insecta</taxon>
        <taxon>Pterygota</taxon>
        <taxon>Neoptera</taxon>
        <taxon>Paraneoptera</taxon>
        <taxon>Hemiptera</taxon>
        <taxon>Sternorrhyncha</taxon>
        <taxon>Aphidomorpha</taxon>
        <taxon>Aphidoidea</taxon>
        <taxon>Aphididae</taxon>
        <taxon>Aphidini</taxon>
        <taxon>Aphis</taxon>
        <taxon>Aphis</taxon>
    </lineage>
</organism>
<dbReference type="AlphaFoldDB" id="A0A6G0VYU4"/>
<proteinExistence type="predicted"/>
<dbReference type="Proteomes" id="UP000478052">
    <property type="component" value="Unassembled WGS sequence"/>
</dbReference>
<feature type="non-terminal residue" evidence="1">
    <location>
        <position position="1"/>
    </location>
</feature>
<protein>
    <submittedName>
        <fullName evidence="1">Zinc finger MYM-type protein 1-like</fullName>
    </submittedName>
</protein>
<evidence type="ECO:0000313" key="2">
    <source>
        <dbReference type="Proteomes" id="UP000478052"/>
    </source>
</evidence>